<feature type="region of interest" description="Disordered" evidence="1">
    <location>
        <begin position="12"/>
        <end position="60"/>
    </location>
</feature>
<gene>
    <name evidence="3" type="ORF">PGQ11_002057</name>
</gene>
<feature type="compositionally biased region" description="Polar residues" evidence="1">
    <location>
        <begin position="39"/>
        <end position="50"/>
    </location>
</feature>
<reference evidence="3 4" key="1">
    <citation type="journal article" date="2024" name="IMA Fungus">
        <title>Apiospora arundinis, a panoply of carbohydrate-active enzymes and secondary metabolites.</title>
        <authorList>
            <person name="Sorensen T."/>
            <person name="Petersen C."/>
            <person name="Muurmann A.T."/>
            <person name="Christiansen J.V."/>
            <person name="Brundto M.L."/>
            <person name="Overgaard C.K."/>
            <person name="Boysen A.T."/>
            <person name="Wollenberg R.D."/>
            <person name="Larsen T.O."/>
            <person name="Sorensen J.L."/>
            <person name="Nielsen K.L."/>
            <person name="Sondergaard T.E."/>
        </authorList>
    </citation>
    <scope>NUCLEOTIDE SEQUENCE [LARGE SCALE GENOMIC DNA]</scope>
    <source>
        <strain evidence="3 4">AAU 773</strain>
    </source>
</reference>
<comment type="caution">
    <text evidence="3">The sequence shown here is derived from an EMBL/GenBank/DDBJ whole genome shotgun (WGS) entry which is preliminary data.</text>
</comment>
<dbReference type="PANTHER" id="PTHR35394:SF5">
    <property type="entry name" value="DUF3176 DOMAIN-CONTAINING PROTEIN"/>
    <property type="match status" value="1"/>
</dbReference>
<dbReference type="EMBL" id="JAPCWZ010000002">
    <property type="protein sequence ID" value="KAK8877111.1"/>
    <property type="molecule type" value="Genomic_DNA"/>
</dbReference>
<sequence>MQANTSYHHLIHLDPPFGGDDSAPSLIVSEASEPESSVDAPTSSTHNPASTHEEDVAEHPPLQQRRATCLWADWKWELLLLLLSILSLLATVVTLSRLNGNSLESWGGFFLGPNTVISILAAISKTTLAFAVSSCVAQAKWNWYRRGSDNLFIFERIDQASKGPWGSFRLLGAVRIRHWSALGALIIITLLAYEPFLQTIITQYGVPDIDHHTSSQATTGRCLRLDAGQVNFDGEGGDLTHPDFGMTAAVYNGFQSISEKQGFNASVSCLTGNCTFPDFTSLGVCSRCADISMHIERRIASPGDKTSGGDGPSLDNMCSSLNWAFAVSNYTYTSVRIGTLSIANHDGIQNNAGYSICSITNTTTYLAIESTKNISMSFSIANASAPTTFVLFRGLRASDAYTLGKEAWQDSQPTPSATR</sequence>
<evidence type="ECO:0000256" key="2">
    <source>
        <dbReference type="SAM" id="Phobius"/>
    </source>
</evidence>
<dbReference type="Pfam" id="PF11374">
    <property type="entry name" value="DUF3176"/>
    <property type="match status" value="1"/>
</dbReference>
<name>A0ABR2JH22_9PEZI</name>
<proteinExistence type="predicted"/>
<dbReference type="Proteomes" id="UP001390339">
    <property type="component" value="Unassembled WGS sequence"/>
</dbReference>
<keyword evidence="2" id="KW-1133">Transmembrane helix</keyword>
<feature type="transmembrane region" description="Helical" evidence="2">
    <location>
        <begin position="116"/>
        <end position="137"/>
    </location>
</feature>
<feature type="transmembrane region" description="Helical" evidence="2">
    <location>
        <begin position="78"/>
        <end position="96"/>
    </location>
</feature>
<dbReference type="InterPro" id="IPR021514">
    <property type="entry name" value="DUF3176"/>
</dbReference>
<feature type="transmembrane region" description="Helical" evidence="2">
    <location>
        <begin position="176"/>
        <end position="193"/>
    </location>
</feature>
<keyword evidence="2" id="KW-0812">Transmembrane</keyword>
<dbReference type="PANTHER" id="PTHR35394">
    <property type="entry name" value="DUF3176 DOMAIN-CONTAINING PROTEIN"/>
    <property type="match status" value="1"/>
</dbReference>
<evidence type="ECO:0000313" key="3">
    <source>
        <dbReference type="EMBL" id="KAK8877111.1"/>
    </source>
</evidence>
<organism evidence="3 4">
    <name type="scientific">Apiospora arundinis</name>
    <dbReference type="NCBI Taxonomy" id="335852"/>
    <lineage>
        <taxon>Eukaryota</taxon>
        <taxon>Fungi</taxon>
        <taxon>Dikarya</taxon>
        <taxon>Ascomycota</taxon>
        <taxon>Pezizomycotina</taxon>
        <taxon>Sordariomycetes</taxon>
        <taxon>Xylariomycetidae</taxon>
        <taxon>Amphisphaeriales</taxon>
        <taxon>Apiosporaceae</taxon>
        <taxon>Apiospora</taxon>
    </lineage>
</organism>
<protein>
    <submittedName>
        <fullName evidence="3">Pyridoxamine 5'-phosphate oxidase</fullName>
    </submittedName>
</protein>
<keyword evidence="2" id="KW-0472">Membrane</keyword>
<evidence type="ECO:0000313" key="4">
    <source>
        <dbReference type="Proteomes" id="UP001390339"/>
    </source>
</evidence>
<evidence type="ECO:0000256" key="1">
    <source>
        <dbReference type="SAM" id="MobiDB-lite"/>
    </source>
</evidence>
<keyword evidence="4" id="KW-1185">Reference proteome</keyword>
<accession>A0ABR2JH22</accession>